<feature type="transmembrane region" description="Helical" evidence="5">
    <location>
        <begin position="16"/>
        <end position="32"/>
    </location>
</feature>
<dbReference type="RefSeq" id="WP_193906817.1">
    <property type="nucleotide sequence ID" value="NZ_PRDL01000001.1"/>
</dbReference>
<comment type="caution">
    <text evidence="7">The sequence shown here is derived from an EMBL/GenBank/DDBJ whole genome shotgun (WGS) entry which is preliminary data.</text>
</comment>
<feature type="transmembrane region" description="Helical" evidence="5">
    <location>
        <begin position="389"/>
        <end position="408"/>
    </location>
</feature>
<dbReference type="InterPro" id="IPR051533">
    <property type="entry name" value="WaaL-like"/>
</dbReference>
<evidence type="ECO:0000256" key="1">
    <source>
        <dbReference type="ARBA" id="ARBA00004141"/>
    </source>
</evidence>
<gene>
    <name evidence="7" type="ORF">C4F51_02385</name>
</gene>
<feature type="transmembrane region" description="Helical" evidence="5">
    <location>
        <begin position="127"/>
        <end position="150"/>
    </location>
</feature>
<organism evidence="7 8">
    <name type="scientific">Cellvibrio polysaccharolyticus</name>
    <dbReference type="NCBI Taxonomy" id="2082724"/>
    <lineage>
        <taxon>Bacteria</taxon>
        <taxon>Pseudomonadati</taxon>
        <taxon>Pseudomonadota</taxon>
        <taxon>Gammaproteobacteria</taxon>
        <taxon>Cellvibrionales</taxon>
        <taxon>Cellvibrionaceae</taxon>
        <taxon>Cellvibrio</taxon>
    </lineage>
</organism>
<feature type="domain" description="O-antigen ligase-related" evidence="6">
    <location>
        <begin position="200"/>
        <end position="336"/>
    </location>
</feature>
<accession>A0A928V0G0</accession>
<dbReference type="EMBL" id="PRDL01000001">
    <property type="protein sequence ID" value="MBE8716032.1"/>
    <property type="molecule type" value="Genomic_DNA"/>
</dbReference>
<evidence type="ECO:0000259" key="6">
    <source>
        <dbReference type="Pfam" id="PF04932"/>
    </source>
</evidence>
<dbReference type="PANTHER" id="PTHR37422:SF21">
    <property type="entry name" value="EXOQ-LIKE PROTEIN"/>
    <property type="match status" value="1"/>
</dbReference>
<reference evidence="7" key="1">
    <citation type="submission" date="2018-07" db="EMBL/GenBank/DDBJ databases">
        <title>Genome assembly of strain Ka43.</title>
        <authorList>
            <person name="Kukolya J."/>
            <person name="Nagy I."/>
            <person name="Horvath B."/>
            <person name="Toth A."/>
        </authorList>
    </citation>
    <scope>NUCLEOTIDE SEQUENCE</scope>
    <source>
        <strain evidence="7">KB43</strain>
    </source>
</reference>
<proteinExistence type="predicted"/>
<dbReference type="GO" id="GO:0016020">
    <property type="term" value="C:membrane"/>
    <property type="evidence" value="ECO:0007669"/>
    <property type="project" value="UniProtKB-SubCell"/>
</dbReference>
<comment type="subcellular location">
    <subcellularLocation>
        <location evidence="1">Membrane</location>
        <topology evidence="1">Multi-pass membrane protein</topology>
    </subcellularLocation>
</comment>
<sequence>MTHHDLQKKSVGSEKLFVILFCIYIVTWYLQLGSRVGVLGAIRFEFLLGTFLLLVGFFKVFTVDKPSPLRPIIVFYISVLAFYSVFSYDRSNSIDIFYNRVVKFSMMALFFAAFVRTEWALRMAVTAFLIAMAKLGQEGLFGWISGGLVWENQGVMRLHGSTMLYRHPNSLSGMGVGCLPFIYYLYPLVNKWQKLFLLFLLACCTVIIIFTASRTGYVATLLLGMYLSWDLIKKNKMKFFIFIAMVIPALVGFTPDQYKERFISIFTLEEAEGNSSGTRLEIIEDAFEIFLKKPWGVGVAAFPKVREDTFGRAQDTHNLYLELLTNLGVWGLLIFLYFIYKMMRLNKQVIKGLECDENMRFVVAISKAVVAFLLSRLFLGMFGMDTYEIYWWFALGLTLSSFSIYRNYIKSNNRKFLTAH</sequence>
<feature type="transmembrane region" description="Helical" evidence="5">
    <location>
        <begin position="319"/>
        <end position="340"/>
    </location>
</feature>
<feature type="transmembrane region" description="Helical" evidence="5">
    <location>
        <begin position="171"/>
        <end position="189"/>
    </location>
</feature>
<name>A0A928V0G0_9GAMM</name>
<dbReference type="Pfam" id="PF04932">
    <property type="entry name" value="Wzy_C"/>
    <property type="match status" value="1"/>
</dbReference>
<evidence type="ECO:0000313" key="7">
    <source>
        <dbReference type="EMBL" id="MBE8716032.1"/>
    </source>
</evidence>
<feature type="transmembrane region" description="Helical" evidence="5">
    <location>
        <begin position="44"/>
        <end position="62"/>
    </location>
</feature>
<feature type="transmembrane region" description="Helical" evidence="5">
    <location>
        <begin position="68"/>
        <end position="85"/>
    </location>
</feature>
<dbReference type="InterPro" id="IPR007016">
    <property type="entry name" value="O-antigen_ligase-rel_domated"/>
</dbReference>
<keyword evidence="2 5" id="KW-0812">Transmembrane</keyword>
<evidence type="ECO:0000313" key="8">
    <source>
        <dbReference type="Proteomes" id="UP000652567"/>
    </source>
</evidence>
<evidence type="ECO:0000256" key="4">
    <source>
        <dbReference type="ARBA" id="ARBA00023136"/>
    </source>
</evidence>
<keyword evidence="8" id="KW-1185">Reference proteome</keyword>
<dbReference type="PANTHER" id="PTHR37422">
    <property type="entry name" value="TEICHURONIC ACID BIOSYNTHESIS PROTEIN TUAE"/>
    <property type="match status" value="1"/>
</dbReference>
<dbReference type="Proteomes" id="UP000652567">
    <property type="component" value="Unassembled WGS sequence"/>
</dbReference>
<feature type="transmembrane region" description="Helical" evidence="5">
    <location>
        <begin position="239"/>
        <end position="255"/>
    </location>
</feature>
<keyword evidence="4 5" id="KW-0472">Membrane</keyword>
<protein>
    <submittedName>
        <fullName evidence="7">Polymerase</fullName>
    </submittedName>
</protein>
<evidence type="ECO:0000256" key="2">
    <source>
        <dbReference type="ARBA" id="ARBA00022692"/>
    </source>
</evidence>
<feature type="transmembrane region" description="Helical" evidence="5">
    <location>
        <begin position="195"/>
        <end position="227"/>
    </location>
</feature>
<evidence type="ECO:0000256" key="5">
    <source>
        <dbReference type="SAM" id="Phobius"/>
    </source>
</evidence>
<keyword evidence="3 5" id="KW-1133">Transmembrane helix</keyword>
<dbReference type="AlphaFoldDB" id="A0A928V0G0"/>
<feature type="transmembrane region" description="Helical" evidence="5">
    <location>
        <begin position="361"/>
        <end position="383"/>
    </location>
</feature>
<feature type="transmembrane region" description="Helical" evidence="5">
    <location>
        <begin position="97"/>
        <end position="115"/>
    </location>
</feature>
<evidence type="ECO:0000256" key="3">
    <source>
        <dbReference type="ARBA" id="ARBA00022989"/>
    </source>
</evidence>